<protein>
    <submittedName>
        <fullName evidence="2">Uncharacterized protein</fullName>
    </submittedName>
</protein>
<proteinExistence type="predicted"/>
<organism evidence="2 3">
    <name type="scientific">Portunus trituberculatus</name>
    <name type="common">Swimming crab</name>
    <name type="synonym">Neptunus trituberculatus</name>
    <dbReference type="NCBI Taxonomy" id="210409"/>
    <lineage>
        <taxon>Eukaryota</taxon>
        <taxon>Metazoa</taxon>
        <taxon>Ecdysozoa</taxon>
        <taxon>Arthropoda</taxon>
        <taxon>Crustacea</taxon>
        <taxon>Multicrustacea</taxon>
        <taxon>Malacostraca</taxon>
        <taxon>Eumalacostraca</taxon>
        <taxon>Eucarida</taxon>
        <taxon>Decapoda</taxon>
        <taxon>Pleocyemata</taxon>
        <taxon>Brachyura</taxon>
        <taxon>Eubrachyura</taxon>
        <taxon>Portunoidea</taxon>
        <taxon>Portunidae</taxon>
        <taxon>Portuninae</taxon>
        <taxon>Portunus</taxon>
    </lineage>
</organism>
<reference evidence="2 3" key="1">
    <citation type="submission" date="2019-05" db="EMBL/GenBank/DDBJ databases">
        <title>Another draft genome of Portunus trituberculatus and its Hox gene families provides insights of decapod evolution.</title>
        <authorList>
            <person name="Jeong J.-H."/>
            <person name="Song I."/>
            <person name="Kim S."/>
            <person name="Choi T."/>
            <person name="Kim D."/>
            <person name="Ryu S."/>
            <person name="Kim W."/>
        </authorList>
    </citation>
    <scope>NUCLEOTIDE SEQUENCE [LARGE SCALE GENOMIC DNA]</scope>
    <source>
        <tissue evidence="2">Muscle</tissue>
    </source>
</reference>
<comment type="caution">
    <text evidence="2">The sequence shown here is derived from an EMBL/GenBank/DDBJ whole genome shotgun (WGS) entry which is preliminary data.</text>
</comment>
<name>A0A5B7DGW2_PORTR</name>
<feature type="compositionally biased region" description="Polar residues" evidence="1">
    <location>
        <begin position="30"/>
        <end position="47"/>
    </location>
</feature>
<accession>A0A5B7DGW2</accession>
<dbReference type="EMBL" id="VSRR010000887">
    <property type="protein sequence ID" value="MPC20580.1"/>
    <property type="molecule type" value="Genomic_DNA"/>
</dbReference>
<dbReference type="AlphaFoldDB" id="A0A5B7DGW2"/>
<evidence type="ECO:0000313" key="3">
    <source>
        <dbReference type="Proteomes" id="UP000324222"/>
    </source>
</evidence>
<feature type="region of interest" description="Disordered" evidence="1">
    <location>
        <begin position="30"/>
        <end position="60"/>
    </location>
</feature>
<gene>
    <name evidence="2" type="ORF">E2C01_013533</name>
</gene>
<sequence length="60" mass="6745">MHAYLARSTWRYASKDGFNAYIHDASNQLMDHSTSSAGSDLEGSSNSVKKRREVREEKAP</sequence>
<evidence type="ECO:0000256" key="1">
    <source>
        <dbReference type="SAM" id="MobiDB-lite"/>
    </source>
</evidence>
<keyword evidence="3" id="KW-1185">Reference proteome</keyword>
<evidence type="ECO:0000313" key="2">
    <source>
        <dbReference type="EMBL" id="MPC20580.1"/>
    </source>
</evidence>
<dbReference type="Proteomes" id="UP000324222">
    <property type="component" value="Unassembled WGS sequence"/>
</dbReference>